<dbReference type="InterPro" id="IPR001387">
    <property type="entry name" value="Cro/C1-type_HTH"/>
</dbReference>
<feature type="domain" description="HTH cro/C1-type" evidence="1">
    <location>
        <begin position="8"/>
        <end position="62"/>
    </location>
</feature>
<dbReference type="Proteomes" id="UP000245607">
    <property type="component" value="Unassembled WGS sequence"/>
</dbReference>
<dbReference type="Gene3D" id="1.10.260.40">
    <property type="entry name" value="lambda repressor-like DNA-binding domains"/>
    <property type="match status" value="1"/>
</dbReference>
<protein>
    <recommendedName>
        <fullName evidence="1">HTH cro/C1-type domain-containing protein</fullName>
    </recommendedName>
</protein>
<evidence type="ECO:0000259" key="1">
    <source>
        <dbReference type="PROSITE" id="PS50943"/>
    </source>
</evidence>
<comment type="caution">
    <text evidence="2">The sequence shown here is derived from an EMBL/GenBank/DDBJ whole genome shotgun (WGS) entry which is preliminary data.</text>
</comment>
<dbReference type="AlphaFoldDB" id="A0A2U2M1F8"/>
<dbReference type="InterPro" id="IPR010982">
    <property type="entry name" value="Lambda_DNA-bd_dom_sf"/>
</dbReference>
<reference evidence="2 3" key="1">
    <citation type="submission" date="2018-05" db="EMBL/GenBank/DDBJ databases">
        <title>Lactobacillus salivarius genome sequencing and assembly.</title>
        <authorList>
            <person name="Audisio C."/>
            <person name="Albarracin L."/>
            <person name="Torres M.J."/>
            <person name="Hebert E.M."/>
            <person name="Saavedra L."/>
        </authorList>
    </citation>
    <scope>NUCLEOTIDE SEQUENCE [LARGE SCALE GENOMIC DNA]</scope>
    <source>
        <strain evidence="2 3">A3iob</strain>
    </source>
</reference>
<dbReference type="EMBL" id="QFAS01000011">
    <property type="protein sequence ID" value="PWG50576.1"/>
    <property type="molecule type" value="Genomic_DNA"/>
</dbReference>
<dbReference type="SUPFAM" id="SSF47413">
    <property type="entry name" value="lambda repressor-like DNA-binding domains"/>
    <property type="match status" value="1"/>
</dbReference>
<dbReference type="SMART" id="SM00530">
    <property type="entry name" value="HTH_XRE"/>
    <property type="match status" value="1"/>
</dbReference>
<dbReference type="PROSITE" id="PS50943">
    <property type="entry name" value="HTH_CROC1"/>
    <property type="match status" value="1"/>
</dbReference>
<gene>
    <name evidence="2" type="ORF">DB362_09600</name>
</gene>
<name>A0A2U2M1F8_9LACO</name>
<dbReference type="Pfam" id="PF01381">
    <property type="entry name" value="HTH_3"/>
    <property type="match status" value="1"/>
</dbReference>
<dbReference type="GO" id="GO:0003677">
    <property type="term" value="F:DNA binding"/>
    <property type="evidence" value="ECO:0007669"/>
    <property type="project" value="InterPro"/>
</dbReference>
<sequence>MVNFTDLLLQFRKDNALTQKEMAQRLGWTPMYYGRFENGNLTPTKRNIEKFSNVLNIPVTELLKYTK</sequence>
<evidence type="ECO:0000313" key="3">
    <source>
        <dbReference type="Proteomes" id="UP000245607"/>
    </source>
</evidence>
<proteinExistence type="predicted"/>
<evidence type="ECO:0000313" key="2">
    <source>
        <dbReference type="EMBL" id="PWG50576.1"/>
    </source>
</evidence>
<organism evidence="2 3">
    <name type="scientific">Ligilactobacillus salivarius</name>
    <dbReference type="NCBI Taxonomy" id="1624"/>
    <lineage>
        <taxon>Bacteria</taxon>
        <taxon>Bacillati</taxon>
        <taxon>Bacillota</taxon>
        <taxon>Bacilli</taxon>
        <taxon>Lactobacillales</taxon>
        <taxon>Lactobacillaceae</taxon>
        <taxon>Ligilactobacillus</taxon>
    </lineage>
</organism>
<dbReference type="CDD" id="cd00093">
    <property type="entry name" value="HTH_XRE"/>
    <property type="match status" value="1"/>
</dbReference>
<accession>A0A2U2M1F8</accession>